<dbReference type="UniPathway" id="UPA00771">
    <property type="reaction ID" value="UER00766"/>
</dbReference>
<dbReference type="GO" id="GO:0071949">
    <property type="term" value="F:FAD binding"/>
    <property type="evidence" value="ECO:0007669"/>
    <property type="project" value="InterPro"/>
</dbReference>
<comment type="pathway">
    <text evidence="1">Cofactor biosynthesis; D-erythroascorbate biosynthesis; dehydro-D-arabinono-1,4-lactone from D-arabinose: step 2/2.</text>
</comment>
<dbReference type="Gene3D" id="3.30.43.10">
    <property type="entry name" value="Uridine Diphospho-n-acetylenolpyruvylglucosamine Reductase, domain 2"/>
    <property type="match status" value="1"/>
</dbReference>
<dbReference type="InterPro" id="IPR016167">
    <property type="entry name" value="FAD-bd_PCMH_sub1"/>
</dbReference>
<dbReference type="GO" id="GO:0005739">
    <property type="term" value="C:mitochondrion"/>
    <property type="evidence" value="ECO:0007669"/>
    <property type="project" value="TreeGrafter"/>
</dbReference>
<dbReference type="Pfam" id="PF01565">
    <property type="entry name" value="FAD_binding_4"/>
    <property type="match status" value="1"/>
</dbReference>
<dbReference type="Gene3D" id="3.30.465.10">
    <property type="match status" value="1"/>
</dbReference>
<dbReference type="PROSITE" id="PS51387">
    <property type="entry name" value="FAD_PCMH"/>
    <property type="match status" value="1"/>
</dbReference>
<dbReference type="Pfam" id="PF04030">
    <property type="entry name" value="ALO"/>
    <property type="match status" value="1"/>
</dbReference>
<dbReference type="GO" id="GO:0016020">
    <property type="term" value="C:membrane"/>
    <property type="evidence" value="ECO:0007669"/>
    <property type="project" value="InterPro"/>
</dbReference>
<reference evidence="6 7" key="1">
    <citation type="submission" date="2019-03" db="EMBL/GenBank/DDBJ databases">
        <title>Sequencing 23 genomes of Wallemia ichthyophaga.</title>
        <authorList>
            <person name="Gostincar C."/>
        </authorList>
    </citation>
    <scope>NUCLEOTIDE SEQUENCE [LARGE SCALE GENOMIC DNA]</scope>
    <source>
        <strain evidence="6 7">EXF-8621</strain>
    </source>
</reference>
<dbReference type="PIRSF" id="PIRSF000136">
    <property type="entry name" value="LGO_GLO"/>
    <property type="match status" value="1"/>
</dbReference>
<comment type="caution">
    <text evidence="6">The sequence shown here is derived from an EMBL/GenBank/DDBJ whole genome shotgun (WGS) entry which is preliminary data.</text>
</comment>
<dbReference type="AlphaFoldDB" id="A0A4T0HM60"/>
<dbReference type="EC" id="1.1.3.37" evidence="2"/>
<proteinExistence type="predicted"/>
<dbReference type="Proteomes" id="UP000306954">
    <property type="component" value="Unassembled WGS sequence"/>
</dbReference>
<evidence type="ECO:0000259" key="5">
    <source>
        <dbReference type="PROSITE" id="PS51387"/>
    </source>
</evidence>
<sequence length="507" mass="57271">MSSSFSASSVAIAMAMQEIMVLSDLKKISDEQLEHRISAFQGTPTHKLQNWARTFEATPERIYTPHTIADTQLIVEAASRARVRVRAMGVWHSPSDLACSEGWIVIMSGIAGVISIDKEDRTITTHSGTLLRDINQALDVNNLAMPILGSISDQTIAGCLATATHGSGIDHHCMSSYVHSLSILVASGEVLECSRTLHPHLFNATLCSLGATGIILSVVLSVEEKFNLHQVTTAMSFDEYTSSPSSWLDRWRTAPYVKAFWLPQTGGVSLMQSYKAAQNTEKYQPQAPVSSTLFSFLLQPLLLVKRYVPAIAPLLSHLAWRCVFGQHQQRTDTSCNIFNMDCGLLQYTTEWSVPLSQAYECMLELNEWLVDENDVDFPLEVRISKADDILLSPANKHVGNQVETHFMWIGLIKYKPFNCRVRYRRIFRTFEDILRKYNGRAHWAKHSTQTPQEVGEKYSGLPKFMEIIHKYDEHGIFLNPFIDRHLICEKGDTYRHFKTHQVEAFGF</sequence>
<keyword evidence="3" id="KW-0560">Oxidoreductase</keyword>
<protein>
    <recommendedName>
        <fullName evidence="2">D-arabinono-1,4-lactone oxidase</fullName>
        <ecNumber evidence="2">1.1.3.37</ecNumber>
    </recommendedName>
    <alternativeName>
        <fullName evidence="4">L-galactono-gamma-lactone oxidase</fullName>
    </alternativeName>
</protein>
<dbReference type="EMBL" id="SPOF01000002">
    <property type="protein sequence ID" value="TIB17019.1"/>
    <property type="molecule type" value="Genomic_DNA"/>
</dbReference>
<evidence type="ECO:0000313" key="6">
    <source>
        <dbReference type="EMBL" id="TIB17019.1"/>
    </source>
</evidence>
<dbReference type="InterPro" id="IPR007173">
    <property type="entry name" value="ALO_C"/>
</dbReference>
<name>A0A4T0HM60_WALIC</name>
<evidence type="ECO:0000256" key="4">
    <source>
        <dbReference type="ARBA" id="ARBA00033418"/>
    </source>
</evidence>
<dbReference type="InterPro" id="IPR016169">
    <property type="entry name" value="FAD-bd_PCMH_sub2"/>
</dbReference>
<dbReference type="Gene3D" id="3.30.70.2520">
    <property type="match status" value="1"/>
</dbReference>
<evidence type="ECO:0000256" key="3">
    <source>
        <dbReference type="ARBA" id="ARBA00023002"/>
    </source>
</evidence>
<dbReference type="InterPro" id="IPR006094">
    <property type="entry name" value="Oxid_FAD_bind_N"/>
</dbReference>
<dbReference type="GO" id="GO:0003885">
    <property type="term" value="F:D-arabinono-1,4-lactone oxidase activity"/>
    <property type="evidence" value="ECO:0007669"/>
    <property type="project" value="UniProtKB-EC"/>
</dbReference>
<gene>
    <name evidence="6" type="ORF">E3P90_00205</name>
</gene>
<dbReference type="InterPro" id="IPR016166">
    <property type="entry name" value="FAD-bd_PCMH"/>
</dbReference>
<evidence type="ECO:0000313" key="7">
    <source>
        <dbReference type="Proteomes" id="UP000306954"/>
    </source>
</evidence>
<organism evidence="6 7">
    <name type="scientific">Wallemia ichthyophaga</name>
    <dbReference type="NCBI Taxonomy" id="245174"/>
    <lineage>
        <taxon>Eukaryota</taxon>
        <taxon>Fungi</taxon>
        <taxon>Dikarya</taxon>
        <taxon>Basidiomycota</taxon>
        <taxon>Wallemiomycotina</taxon>
        <taxon>Wallemiomycetes</taxon>
        <taxon>Wallemiales</taxon>
        <taxon>Wallemiaceae</taxon>
        <taxon>Wallemia</taxon>
    </lineage>
</organism>
<feature type="domain" description="FAD-binding PCMH-type" evidence="5">
    <location>
        <begin position="55"/>
        <end position="225"/>
    </location>
</feature>
<dbReference type="PANTHER" id="PTHR43762:SF1">
    <property type="entry name" value="D-ARABINONO-1,4-LACTONE OXIDASE"/>
    <property type="match status" value="1"/>
</dbReference>
<evidence type="ECO:0000256" key="2">
    <source>
        <dbReference type="ARBA" id="ARBA00013136"/>
    </source>
</evidence>
<dbReference type="InterPro" id="IPR010031">
    <property type="entry name" value="FAD_lactone_oxidase-like"/>
</dbReference>
<dbReference type="InterPro" id="IPR036318">
    <property type="entry name" value="FAD-bd_PCMH-like_sf"/>
</dbReference>
<dbReference type="PANTHER" id="PTHR43762">
    <property type="entry name" value="L-GULONOLACTONE OXIDASE"/>
    <property type="match status" value="1"/>
</dbReference>
<accession>A0A4T0HM60</accession>
<dbReference type="SUPFAM" id="SSF56176">
    <property type="entry name" value="FAD-binding/transporter-associated domain-like"/>
    <property type="match status" value="1"/>
</dbReference>
<evidence type="ECO:0000256" key="1">
    <source>
        <dbReference type="ARBA" id="ARBA00005083"/>
    </source>
</evidence>